<gene>
    <name evidence="2" type="ORF">AV649_12655</name>
</gene>
<proteinExistence type="predicted"/>
<evidence type="ECO:0000259" key="1">
    <source>
        <dbReference type="PROSITE" id="PS50943"/>
    </source>
</evidence>
<evidence type="ECO:0000313" key="2">
    <source>
        <dbReference type="EMBL" id="KZE52585.1"/>
    </source>
</evidence>
<dbReference type="SMART" id="SM00028">
    <property type="entry name" value="TPR"/>
    <property type="match status" value="3"/>
</dbReference>
<dbReference type="CDD" id="cd00093">
    <property type="entry name" value="HTH_XRE"/>
    <property type="match status" value="1"/>
</dbReference>
<dbReference type="Pfam" id="PF01381">
    <property type="entry name" value="HTH_3"/>
    <property type="match status" value="1"/>
</dbReference>
<dbReference type="EMBL" id="LQQY01000004">
    <property type="protein sequence ID" value="KZE52585.1"/>
    <property type="molecule type" value="Genomic_DNA"/>
</dbReference>
<comment type="caution">
    <text evidence="2">The sequence shown here is derived from an EMBL/GenBank/DDBJ whole genome shotgun (WGS) entry which is preliminary data.</text>
</comment>
<organism evidence="2 3">
    <name type="scientific">Rossellomorea marisflavi</name>
    <dbReference type="NCBI Taxonomy" id="189381"/>
    <lineage>
        <taxon>Bacteria</taxon>
        <taxon>Bacillati</taxon>
        <taxon>Bacillota</taxon>
        <taxon>Bacilli</taxon>
        <taxon>Bacillales</taxon>
        <taxon>Bacillaceae</taxon>
        <taxon>Rossellomorea</taxon>
    </lineage>
</organism>
<dbReference type="PROSITE" id="PS50943">
    <property type="entry name" value="HTH_CROC1"/>
    <property type="match status" value="1"/>
</dbReference>
<dbReference type="AlphaFoldDB" id="A0A165LP24"/>
<accession>A0A165LP24</accession>
<dbReference type="OrthoDB" id="1150409at2"/>
<dbReference type="InterPro" id="IPR001387">
    <property type="entry name" value="Cro/C1-type_HTH"/>
</dbReference>
<dbReference type="InterPro" id="IPR010982">
    <property type="entry name" value="Lambda_DNA-bd_dom_sf"/>
</dbReference>
<dbReference type="InterPro" id="IPR041315">
    <property type="entry name" value="PlcR_TPR"/>
</dbReference>
<dbReference type="RefSeq" id="WP_063190602.1">
    <property type="nucleotide sequence ID" value="NZ_JBLGCT010000002.1"/>
</dbReference>
<reference evidence="3" key="1">
    <citation type="submission" date="2016-01" db="EMBL/GenBank/DDBJ databases">
        <title>Whole genome sequencing of Bhargavaea cecembensis T14.</title>
        <authorList>
            <person name="Hong K.W."/>
        </authorList>
    </citation>
    <scope>NUCLEOTIDE SEQUENCE [LARGE SCALE GENOMIC DNA]</scope>
    <source>
        <strain evidence="3">M19</strain>
    </source>
</reference>
<evidence type="ECO:0000313" key="3">
    <source>
        <dbReference type="Proteomes" id="UP000076510"/>
    </source>
</evidence>
<feature type="domain" description="HTH cro/C1-type" evidence="1">
    <location>
        <begin position="10"/>
        <end position="63"/>
    </location>
</feature>
<dbReference type="Proteomes" id="UP000076510">
    <property type="component" value="Unassembled WGS sequence"/>
</dbReference>
<dbReference type="SUPFAM" id="SSF47413">
    <property type="entry name" value="lambda repressor-like DNA-binding domains"/>
    <property type="match status" value="1"/>
</dbReference>
<dbReference type="PANTHER" id="PTHR37038:SF14">
    <property type="entry name" value="TRANSCRIPTIONAL ACTIVATOR"/>
    <property type="match status" value="1"/>
</dbReference>
<dbReference type="SMART" id="SM00530">
    <property type="entry name" value="HTH_XRE"/>
    <property type="match status" value="1"/>
</dbReference>
<dbReference type="InterPro" id="IPR019734">
    <property type="entry name" value="TPR_rpt"/>
</dbReference>
<name>A0A165LP24_9BACI</name>
<dbReference type="Gene3D" id="1.25.40.10">
    <property type="entry name" value="Tetratricopeptide repeat domain"/>
    <property type="match status" value="1"/>
</dbReference>
<sequence>MDYSIIGKKIRELRKAIGITQGELADGICTQALVSRMEKGDIYPSATVLYRISQKLGVDVNYFFEIGSTERFDYIKNVERLLNNYRFKLQYDELIELVRKEEKNPIFINHKENKQLLEWNKAIYIAEVENDKDRAISVLLDAYHLTADPKRAMSEREMRLQLSLGNFLSLQDKYEEALAVYERVQDALGPNPYLQDKSIQTRIYYHTARILTRLGRYDESMEYCRKGLKWTIGEERLFGIADLFYQIGFNLELKGELEDSLPYFQKGRNYFHIQKNTKFVDFIDRKIEEVKANLAETKGLEN</sequence>
<dbReference type="SUPFAM" id="SSF48452">
    <property type="entry name" value="TPR-like"/>
    <property type="match status" value="1"/>
</dbReference>
<dbReference type="InterPro" id="IPR053163">
    <property type="entry name" value="HTH-type_regulator_Rgg"/>
</dbReference>
<dbReference type="InterPro" id="IPR011990">
    <property type="entry name" value="TPR-like_helical_dom_sf"/>
</dbReference>
<dbReference type="Pfam" id="PF18768">
    <property type="entry name" value="RNPP_C"/>
    <property type="match status" value="1"/>
</dbReference>
<protein>
    <recommendedName>
        <fullName evidence="1">HTH cro/C1-type domain-containing protein</fullName>
    </recommendedName>
</protein>
<dbReference type="GO" id="GO:0003677">
    <property type="term" value="F:DNA binding"/>
    <property type="evidence" value="ECO:0007669"/>
    <property type="project" value="InterPro"/>
</dbReference>
<dbReference type="PANTHER" id="PTHR37038">
    <property type="entry name" value="TRANSCRIPTIONAL REGULATOR-RELATED"/>
    <property type="match status" value="1"/>
</dbReference>